<dbReference type="AlphaFoldDB" id="A0A5B0M9S1"/>
<sequence length="512" mass="58218">MVFSQAQDGPTLPTTNPASTGIFSGNQNNPNINIDPPIIPPLLPPPPMRTSHTRVRHYCERYGAHQNNQQNDNPAGSGNTQQTNYPAGTYGLPPDIQEMDKPMPRPAVIIKEPDLRYEGDSGQHITVPIAKIGQGKGWNQMKNLNQVGTAYTKAYQTQDTVQSHFLDGSDFTIKPSLVQRKLKWVKKICHLVKNKTSKEKSDQPTLKQQHLEIQLPVECKTPQLLFQTKPKSDYVGPTINYTEPMTDYTETMKDYTEPMTDYTEPMTDYTEPIMETAATTIKLPDLVEEWKAASAKVMDTPLELAHTGIEIPGMVLDRLDAENYVDHEEILDQSVQQVKELDQSIQLNKNYMKFLLTENLAEDLEFPKASELLWIRTLNTHQHKLFNKQLFKPYLDAYRLFENLNKIAQHLGHNTTEPEENEETFVLPPALGLSDNSTTIKNLLEKVIQLNSLVELEDSIISLSHFRAPKILLFRFQLLKELSLELLLKIPPDRFGQPYTDFHIPRILVGVG</sequence>
<comment type="caution">
    <text evidence="2">The sequence shown here is derived from an EMBL/GenBank/DDBJ whole genome shotgun (WGS) entry which is preliminary data.</text>
</comment>
<feature type="compositionally biased region" description="Polar residues" evidence="1">
    <location>
        <begin position="1"/>
        <end position="27"/>
    </location>
</feature>
<evidence type="ECO:0000256" key="1">
    <source>
        <dbReference type="SAM" id="MobiDB-lite"/>
    </source>
</evidence>
<proteinExistence type="predicted"/>
<dbReference type="EMBL" id="VSWC01000160">
    <property type="protein sequence ID" value="KAA1072770.1"/>
    <property type="molecule type" value="Genomic_DNA"/>
</dbReference>
<feature type="compositionally biased region" description="Polar residues" evidence="1">
    <location>
        <begin position="65"/>
        <end position="86"/>
    </location>
</feature>
<feature type="region of interest" description="Disordered" evidence="1">
    <location>
        <begin position="65"/>
        <end position="88"/>
    </location>
</feature>
<feature type="compositionally biased region" description="Pro residues" evidence="1">
    <location>
        <begin position="37"/>
        <end position="48"/>
    </location>
</feature>
<dbReference type="OrthoDB" id="6507260at2759"/>
<dbReference type="Proteomes" id="UP000324748">
    <property type="component" value="Unassembled WGS sequence"/>
</dbReference>
<accession>A0A5B0M9S1</accession>
<evidence type="ECO:0000313" key="3">
    <source>
        <dbReference type="Proteomes" id="UP000324748"/>
    </source>
</evidence>
<evidence type="ECO:0000313" key="2">
    <source>
        <dbReference type="EMBL" id="KAA1072770.1"/>
    </source>
</evidence>
<reference evidence="2 3" key="1">
    <citation type="submission" date="2019-05" db="EMBL/GenBank/DDBJ databases">
        <title>Emergence of the Ug99 lineage of the wheat stem rust pathogen through somatic hybridization.</title>
        <authorList>
            <person name="Li F."/>
            <person name="Upadhyaya N.M."/>
            <person name="Sperschneider J."/>
            <person name="Matny O."/>
            <person name="Nguyen-Phuc H."/>
            <person name="Mago R."/>
            <person name="Raley C."/>
            <person name="Miller M.E."/>
            <person name="Silverstein K.A.T."/>
            <person name="Henningsen E."/>
            <person name="Hirsch C.D."/>
            <person name="Visser B."/>
            <person name="Pretorius Z.A."/>
            <person name="Steffenson B.J."/>
            <person name="Schwessinger B."/>
            <person name="Dodds P.N."/>
            <person name="Figueroa M."/>
        </authorList>
    </citation>
    <scope>NUCLEOTIDE SEQUENCE [LARGE SCALE GENOMIC DNA]</scope>
    <source>
        <strain evidence="2">21-0</strain>
    </source>
</reference>
<keyword evidence="3" id="KW-1185">Reference proteome</keyword>
<name>A0A5B0M9S1_PUCGR</name>
<protein>
    <submittedName>
        <fullName evidence="2">Uncharacterized protein</fullName>
    </submittedName>
</protein>
<organism evidence="2 3">
    <name type="scientific">Puccinia graminis f. sp. tritici</name>
    <dbReference type="NCBI Taxonomy" id="56615"/>
    <lineage>
        <taxon>Eukaryota</taxon>
        <taxon>Fungi</taxon>
        <taxon>Dikarya</taxon>
        <taxon>Basidiomycota</taxon>
        <taxon>Pucciniomycotina</taxon>
        <taxon>Pucciniomycetes</taxon>
        <taxon>Pucciniales</taxon>
        <taxon>Pucciniaceae</taxon>
        <taxon>Puccinia</taxon>
    </lineage>
</organism>
<feature type="region of interest" description="Disordered" evidence="1">
    <location>
        <begin position="1"/>
        <end position="52"/>
    </location>
</feature>
<gene>
    <name evidence="2" type="ORF">PGT21_000683</name>
</gene>